<dbReference type="Proteomes" id="UP000717696">
    <property type="component" value="Unassembled WGS sequence"/>
</dbReference>
<keyword evidence="4" id="KW-1185">Reference proteome</keyword>
<dbReference type="AlphaFoldDB" id="A0A9P9JB55"/>
<feature type="compositionally biased region" description="Basic and acidic residues" evidence="2">
    <location>
        <begin position="384"/>
        <end position="397"/>
    </location>
</feature>
<comment type="caution">
    <text evidence="3">The sequence shown here is derived from an EMBL/GenBank/DDBJ whole genome shotgun (WGS) entry which is preliminary data.</text>
</comment>
<feature type="compositionally biased region" description="Basic and acidic residues" evidence="2">
    <location>
        <begin position="262"/>
        <end position="278"/>
    </location>
</feature>
<protein>
    <submittedName>
        <fullName evidence="3">Uncharacterized protein</fullName>
    </submittedName>
</protein>
<proteinExistence type="predicted"/>
<feature type="coiled-coil region" evidence="1">
    <location>
        <begin position="28"/>
        <end position="101"/>
    </location>
</feature>
<organism evidence="3 4">
    <name type="scientific">Dactylonectria estremocensis</name>
    <dbReference type="NCBI Taxonomy" id="1079267"/>
    <lineage>
        <taxon>Eukaryota</taxon>
        <taxon>Fungi</taxon>
        <taxon>Dikarya</taxon>
        <taxon>Ascomycota</taxon>
        <taxon>Pezizomycotina</taxon>
        <taxon>Sordariomycetes</taxon>
        <taxon>Hypocreomycetidae</taxon>
        <taxon>Hypocreales</taxon>
        <taxon>Nectriaceae</taxon>
        <taxon>Dactylonectria</taxon>
    </lineage>
</organism>
<feature type="region of interest" description="Disordered" evidence="2">
    <location>
        <begin position="333"/>
        <end position="525"/>
    </location>
</feature>
<evidence type="ECO:0000256" key="1">
    <source>
        <dbReference type="SAM" id="Coils"/>
    </source>
</evidence>
<dbReference type="EMBL" id="JAGMUU010000007">
    <property type="protein sequence ID" value="KAH7149735.1"/>
    <property type="molecule type" value="Genomic_DNA"/>
</dbReference>
<evidence type="ECO:0000313" key="4">
    <source>
        <dbReference type="Proteomes" id="UP000717696"/>
    </source>
</evidence>
<gene>
    <name evidence="3" type="ORF">B0J13DRAFT_606816</name>
</gene>
<dbReference type="OrthoDB" id="20105at2759"/>
<reference evidence="3" key="1">
    <citation type="journal article" date="2021" name="Nat. Commun.">
        <title>Genetic determinants of endophytism in the Arabidopsis root mycobiome.</title>
        <authorList>
            <person name="Mesny F."/>
            <person name="Miyauchi S."/>
            <person name="Thiergart T."/>
            <person name="Pickel B."/>
            <person name="Atanasova L."/>
            <person name="Karlsson M."/>
            <person name="Huettel B."/>
            <person name="Barry K.W."/>
            <person name="Haridas S."/>
            <person name="Chen C."/>
            <person name="Bauer D."/>
            <person name="Andreopoulos W."/>
            <person name="Pangilinan J."/>
            <person name="LaButti K."/>
            <person name="Riley R."/>
            <person name="Lipzen A."/>
            <person name="Clum A."/>
            <person name="Drula E."/>
            <person name="Henrissat B."/>
            <person name="Kohler A."/>
            <person name="Grigoriev I.V."/>
            <person name="Martin F.M."/>
            <person name="Hacquard S."/>
        </authorList>
    </citation>
    <scope>NUCLEOTIDE SEQUENCE</scope>
    <source>
        <strain evidence="3">MPI-CAGE-AT-0021</strain>
    </source>
</reference>
<accession>A0A9P9JB55</accession>
<sequence>MGAKSAERMARISNLSMSHQDNVHNIDLINKDEEARRLKLRLLSLRDENALLKDRVAQRDSRLNLFARQGGEVQAELEEARENAKLQDARLKKQANELTALKTELGSLNGSMQDSSKALQEKFALDRELNRLRPEIEHLKSQLVNHQAVVAEKQDLHRQLNSLEVELHNEKRSKQRLQQKNDAEVTEDWKTRLGAMEKKHASEKKEWEKAKKEHERDLREAQGETERLDERVSTIKSKLKNVQSELKDARDELERCRADLEATRKASRKGSDQSEKKVTIQAQPNRKRRVNDTSMEDISIGTPGLDEATFKRPLKKRAAELALVGEKSTFSITPFLSRTKNLSDESMDLPSPTSKPAGVPEVVMEEEEENEGGTEEEEEEEEETHAKSDSHVLDEPVHNALVQTKKASGSKALKARGRPRKVLDEAPTLKKNMPSSSAQRMRTLQANSKPEQKEEESEGLEQENGASKRGKKGLGLKTKSIELRAGSTSVPEADGKKKKRKILGSNTLFDDDEGETAPRPVKPALAAGRRLKAPLGGVTNAFGGRTFSPLKRDRRGVHASFLV</sequence>
<name>A0A9P9JB55_9HYPO</name>
<feature type="region of interest" description="Disordered" evidence="2">
    <location>
        <begin position="196"/>
        <end position="231"/>
    </location>
</feature>
<keyword evidence="1" id="KW-0175">Coiled coil</keyword>
<evidence type="ECO:0000256" key="2">
    <source>
        <dbReference type="SAM" id="MobiDB-lite"/>
    </source>
</evidence>
<feature type="compositionally biased region" description="Polar residues" evidence="2">
    <location>
        <begin position="433"/>
        <end position="446"/>
    </location>
</feature>
<evidence type="ECO:0000313" key="3">
    <source>
        <dbReference type="EMBL" id="KAH7149735.1"/>
    </source>
</evidence>
<feature type="region of interest" description="Disordered" evidence="2">
    <location>
        <begin position="262"/>
        <end position="311"/>
    </location>
</feature>
<feature type="compositionally biased region" description="Acidic residues" evidence="2">
    <location>
        <begin position="363"/>
        <end position="383"/>
    </location>
</feature>